<dbReference type="EnsemblMetazoa" id="CLYHEMT007933.1">
    <property type="protein sequence ID" value="CLYHEMP007933.1"/>
    <property type="gene ID" value="CLYHEMG007933"/>
</dbReference>
<keyword evidence="2" id="KW-0732">Signal</keyword>
<keyword evidence="6" id="KW-1185">Reference proteome</keyword>
<dbReference type="OrthoDB" id="427280at2759"/>
<feature type="compositionally biased region" description="Basic residues" evidence="3">
    <location>
        <begin position="1773"/>
        <end position="1785"/>
    </location>
</feature>
<feature type="compositionally biased region" description="Basic residues" evidence="3">
    <location>
        <begin position="1420"/>
        <end position="1430"/>
    </location>
</feature>
<feature type="region of interest" description="Disordered" evidence="3">
    <location>
        <begin position="1054"/>
        <end position="1110"/>
    </location>
</feature>
<feature type="region of interest" description="Disordered" evidence="3">
    <location>
        <begin position="300"/>
        <end position="343"/>
    </location>
</feature>
<dbReference type="PANTHER" id="PTHR45672:SF3">
    <property type="entry name" value="THIOREDOXIN DOMAIN-CONTAINING PROTEIN 5"/>
    <property type="match status" value="1"/>
</dbReference>
<dbReference type="Proteomes" id="UP000594262">
    <property type="component" value="Unplaced"/>
</dbReference>
<organism evidence="5 6">
    <name type="scientific">Clytia hemisphaerica</name>
    <dbReference type="NCBI Taxonomy" id="252671"/>
    <lineage>
        <taxon>Eukaryota</taxon>
        <taxon>Metazoa</taxon>
        <taxon>Cnidaria</taxon>
        <taxon>Hydrozoa</taxon>
        <taxon>Hydroidolina</taxon>
        <taxon>Leptothecata</taxon>
        <taxon>Obeliida</taxon>
        <taxon>Clytiidae</taxon>
        <taxon>Clytia</taxon>
    </lineage>
</organism>
<feature type="compositionally biased region" description="Low complexity" evidence="3">
    <location>
        <begin position="1097"/>
        <end position="1110"/>
    </location>
</feature>
<evidence type="ECO:0000313" key="5">
    <source>
        <dbReference type="EnsemblMetazoa" id="CLYHEMP007933.1"/>
    </source>
</evidence>
<evidence type="ECO:0000256" key="1">
    <source>
        <dbReference type="ARBA" id="ARBA00006347"/>
    </source>
</evidence>
<feature type="region of interest" description="Disordered" evidence="3">
    <location>
        <begin position="2272"/>
        <end position="2301"/>
    </location>
</feature>
<feature type="compositionally biased region" description="Basic and acidic residues" evidence="3">
    <location>
        <begin position="1750"/>
        <end position="1772"/>
    </location>
</feature>
<feature type="region of interest" description="Disordered" evidence="3">
    <location>
        <begin position="1873"/>
        <end position="1897"/>
    </location>
</feature>
<feature type="compositionally biased region" description="Polar residues" evidence="3">
    <location>
        <begin position="2201"/>
        <end position="2227"/>
    </location>
</feature>
<dbReference type="PROSITE" id="PS51352">
    <property type="entry name" value="THIOREDOXIN_2"/>
    <property type="match status" value="1"/>
</dbReference>
<feature type="compositionally biased region" description="Polar residues" evidence="3">
    <location>
        <begin position="2171"/>
        <end position="2183"/>
    </location>
</feature>
<proteinExistence type="inferred from homology"/>
<feature type="region of interest" description="Disordered" evidence="3">
    <location>
        <begin position="2201"/>
        <end position="2229"/>
    </location>
</feature>
<feature type="region of interest" description="Disordered" evidence="3">
    <location>
        <begin position="442"/>
        <end position="465"/>
    </location>
</feature>
<feature type="compositionally biased region" description="Polar residues" evidence="3">
    <location>
        <begin position="2289"/>
        <end position="2301"/>
    </location>
</feature>
<dbReference type="RefSeq" id="XP_066923952.1">
    <property type="nucleotide sequence ID" value="XM_067067851.1"/>
</dbReference>
<feature type="compositionally biased region" description="Polar residues" evidence="3">
    <location>
        <begin position="742"/>
        <end position="756"/>
    </location>
</feature>
<feature type="region of interest" description="Disordered" evidence="3">
    <location>
        <begin position="1700"/>
        <end position="1826"/>
    </location>
</feature>
<feature type="domain" description="Thioredoxin" evidence="4">
    <location>
        <begin position="37"/>
        <end position="165"/>
    </location>
</feature>
<dbReference type="Pfam" id="PF00085">
    <property type="entry name" value="Thioredoxin"/>
    <property type="match status" value="1"/>
</dbReference>
<reference evidence="5" key="1">
    <citation type="submission" date="2021-01" db="UniProtKB">
        <authorList>
            <consortium name="EnsemblMetazoa"/>
        </authorList>
    </citation>
    <scope>IDENTIFICATION</scope>
</reference>
<dbReference type="Gene3D" id="3.40.30.10">
    <property type="entry name" value="Glutaredoxin"/>
    <property type="match status" value="1"/>
</dbReference>
<dbReference type="InterPro" id="IPR051063">
    <property type="entry name" value="PDI"/>
</dbReference>
<dbReference type="GO" id="GO:0005783">
    <property type="term" value="C:endoplasmic reticulum"/>
    <property type="evidence" value="ECO:0007669"/>
    <property type="project" value="TreeGrafter"/>
</dbReference>
<feature type="compositionally biased region" description="Low complexity" evidence="3">
    <location>
        <begin position="301"/>
        <end position="341"/>
    </location>
</feature>
<dbReference type="SUPFAM" id="SSF52833">
    <property type="entry name" value="Thioredoxin-like"/>
    <property type="match status" value="1"/>
</dbReference>
<dbReference type="InterPro" id="IPR036249">
    <property type="entry name" value="Thioredoxin-like_sf"/>
</dbReference>
<feature type="region of interest" description="Disordered" evidence="3">
    <location>
        <begin position="2159"/>
        <end position="2183"/>
    </location>
</feature>
<protein>
    <recommendedName>
        <fullName evidence="4">Thioredoxin domain-containing protein</fullName>
    </recommendedName>
</protein>
<feature type="compositionally biased region" description="Polar residues" evidence="3">
    <location>
        <begin position="1054"/>
        <end position="1096"/>
    </location>
</feature>
<feature type="compositionally biased region" description="Basic residues" evidence="3">
    <location>
        <begin position="1874"/>
        <end position="1897"/>
    </location>
</feature>
<evidence type="ECO:0000256" key="2">
    <source>
        <dbReference type="ARBA" id="ARBA00022729"/>
    </source>
</evidence>
<dbReference type="PROSITE" id="PS00194">
    <property type="entry name" value="THIOREDOXIN_1"/>
    <property type="match status" value="1"/>
</dbReference>
<dbReference type="PANTHER" id="PTHR45672">
    <property type="entry name" value="PROTEIN DISULFIDE-ISOMERASE C17H9.14C-RELATED"/>
    <property type="match status" value="1"/>
</dbReference>
<evidence type="ECO:0000256" key="3">
    <source>
        <dbReference type="SAM" id="MobiDB-lite"/>
    </source>
</evidence>
<feature type="region of interest" description="Disordered" evidence="3">
    <location>
        <begin position="1463"/>
        <end position="1492"/>
    </location>
</feature>
<feature type="compositionally biased region" description="Basic and acidic residues" evidence="3">
    <location>
        <begin position="1475"/>
        <end position="1484"/>
    </location>
</feature>
<evidence type="ECO:0000259" key="4">
    <source>
        <dbReference type="PROSITE" id="PS51352"/>
    </source>
</evidence>
<dbReference type="GO" id="GO:0003756">
    <property type="term" value="F:protein disulfide isomerase activity"/>
    <property type="evidence" value="ECO:0007669"/>
    <property type="project" value="TreeGrafter"/>
</dbReference>
<feature type="region of interest" description="Disordered" evidence="3">
    <location>
        <begin position="998"/>
        <end position="1039"/>
    </location>
</feature>
<dbReference type="CDD" id="cd02961">
    <property type="entry name" value="PDI_a_family"/>
    <property type="match status" value="1"/>
</dbReference>
<feature type="compositionally biased region" description="Low complexity" evidence="3">
    <location>
        <begin position="183"/>
        <end position="234"/>
    </location>
</feature>
<dbReference type="GeneID" id="136811240"/>
<dbReference type="GO" id="GO:0006457">
    <property type="term" value="P:protein folding"/>
    <property type="evidence" value="ECO:0007669"/>
    <property type="project" value="TreeGrafter"/>
</dbReference>
<dbReference type="InterPro" id="IPR017937">
    <property type="entry name" value="Thioredoxin_CS"/>
</dbReference>
<feature type="compositionally biased region" description="Basic residues" evidence="3">
    <location>
        <begin position="2274"/>
        <end position="2284"/>
    </location>
</feature>
<feature type="region of interest" description="Disordered" evidence="3">
    <location>
        <begin position="1330"/>
        <end position="1349"/>
    </location>
</feature>
<feature type="region of interest" description="Disordered" evidence="3">
    <location>
        <begin position="708"/>
        <end position="766"/>
    </location>
</feature>
<feature type="compositionally biased region" description="Polar residues" evidence="3">
    <location>
        <begin position="1330"/>
        <end position="1342"/>
    </location>
</feature>
<evidence type="ECO:0000313" key="6">
    <source>
        <dbReference type="Proteomes" id="UP000594262"/>
    </source>
</evidence>
<dbReference type="InterPro" id="IPR013766">
    <property type="entry name" value="Thioredoxin_domain"/>
</dbReference>
<feature type="compositionally biased region" description="Polar residues" evidence="3">
    <location>
        <begin position="713"/>
        <end position="722"/>
    </location>
</feature>
<feature type="compositionally biased region" description="Low complexity" evidence="3">
    <location>
        <begin position="731"/>
        <end position="741"/>
    </location>
</feature>
<feature type="compositionally biased region" description="Basic residues" evidence="3">
    <location>
        <begin position="1702"/>
        <end position="1718"/>
    </location>
</feature>
<accession>A0A7M5VCE6</accession>
<feature type="compositionally biased region" description="Polar residues" evidence="3">
    <location>
        <begin position="1400"/>
        <end position="1412"/>
    </location>
</feature>
<name>A0A7M5VCE6_9CNID</name>
<feature type="region of interest" description="Disordered" evidence="3">
    <location>
        <begin position="1396"/>
        <end position="1435"/>
    </location>
</feature>
<feature type="region of interest" description="Disordered" evidence="3">
    <location>
        <begin position="164"/>
        <end position="234"/>
    </location>
</feature>
<sequence>MENCCSNEMNHCYCNHINAKRTSIKHIWMFWLVFISLISGTLCDGGTEIQGVQASGNMFNEITMENFDQITKDKDIMLILFYMPWCGHCKALQPEWEKASKVLEDNREYVLGRSNCDGSGKPLCQKVNVEMYPDIRLYRHGKYIESYEGDRKAESILEFVQRAQSTTGRVGSSPPPADLSTTPQPAAQQFAPPEQSATIPQTQNTASFQQQQSQGGQTNTLPQVQQQQQQQLQMSFAPPQQQLTFPTMQQVPAMQQFQTPIQTPNGLGAQLDLFTTVPNSDVMGRAGGIEPQQQPFIANGQTSHVQQTSQTIQQTTSSSQQTTQPFHQQQTNSQQNFQQSPPKQLVNEKQVLYNKMKYTLGMQPLTTTTQSGRADGLEHIVLGNLDKSISGPSLGKMLLPKTDNSPKRSSVTPDKKITPQVYNTQTTNFEKQLTNYFRVNNSANNQEDTRPGELNQNINQDQNYRPDSEYINAFTNDLGDISRTGFYDPSNVYFDQRPGSAFYTEPYLNPYEKQKDMTQRIPTEFSDVPYDKRDYVQHGAVPLKRVTAVLDNKQGGTRPGSDMKADTRNAEFTRMRYPSPRKFGWNYFKDQKVEDEEREKERQKIERQKALDDKQWGLFYPKPSPWKMKNGTVIQTFEKPKPQQAIKVKVEQDQKGQFIMKFNGPMLQNTKVIIAPNAQNGQKNIKSGFEDALSNENSDDSQNILQKPDNKQIKLSANPKSQTKFKHERQPLQQLNQNQPQGSKQVKQDIMNSQRSSDNEGAVGPSQVEASYGRLDAGIIQNPDKITDESQQLQFGVAGSELINKHFTPEQNEMATSTPNFNEASSLQQLNGINDQAHNNGQNEISSAFHEDQKISGYPENQPNEATTRGPVVSSYKDNRQLGQISEDFLKSGKEKTVSIKVPANVPLSTVLKNIYQHMYKQYFNKRPDQGGSLDAKKLIDGLVQKDMTNLPSIMEESAKKAATKPINSDAQKVEDFLQKMYQRQVKVAHDMQLQHNKAATHARTQTPNAQFSQQASMTGNPSNQQTFTGKLPQTGNRYPQEFSTFQHQQIMNEEQQPSATQLRSDQQTIRTQQPRKFQQSVKTASQSLLSNQPGYPQQQPLEKPQQQSFNNQQLQNFDTKTFQSEDQSSLATPGKTVNINLQVPPVYVSSLRQPESITFDQRDAESFRISPQTDSPQSIIGAESQAALVRNQLAGHQAQPITPLGKNSIPWSNRNQNLDSPNRLIASQSQAALVNNQQVRHQGQQSKDFIALKVQNQKLIQPPNMQQTNMKLGGVDTSKKSIGQANWHQQQNLQIQKNRQMMKVNVGNPQLPMKQKADQNYIKNQQVVPGKRTSNQPNEKFSGSGKLVKSDHEPIEHFFERLDDYKTKHESREFNALANQMMNIPLRVISQEHKENTKKSIVTSGPSIINDENSDQSSNKKKLSTKKTISRPIGTSENTKKSIVASGPSIMNNLKVKEVTHGKAVNTQSTISRPEWEPQKKENIPAPNFGNSYPQYQFYNQPQNQYFTGYKQQTTQNPYMQNYWTMNRLGNPVIQNTGFTRSYINNGFGNFQYLTSPVTTGNEIKKELTYEFHQKKDSTKFPTDLKSKPLKDVPGTKKGIIESNDVMASLAYPTKGSVAQQTDSKAVFENDPFENTKRNQIARVQQRLMLLRRKRKSVDDYSKKLSVKESSFNENEKSVAGKKRRKISVVSQSSVIVTKGAVKRKTQKTSTASRKRNTTIGTKKLTNERTSLKEPTNQKPAIAKSNIGSRKDNVKEKNASENQAQKKDVLFKKSRTSMKSRSVRSQKTTFNVPPITTKRKYTPTVSPTKRSKVPQPKPSATIQPKPKLLTNEMNNANAWSLNSTFLDALNKGVPTKTRKRFSVNKVLKDVGKNTRKSQITRRHKQPKLKHKEKKRKTIEKEHENLTKGIMQNALNASFIQPTQAASQTVMMSSVDRLLGNNTILSEPRLDANSSLVDHETLASSPLKEETGSSRSNIAAIGESAFNSALDQPKLLSFSDEAMGEKTRGTDFGVNDVEESLMKSMEIKDDLDGGDKKKRKKSEIVVLHYGDNIRDKKSEIAKVFKKALEKEGDIVQNFLEIKNVKKSVISRPLNVKEIKNNKKSIISQPRHTGKRNGTKKFDISQNQERKIMDSKKLNFPNSVKMSANSENLKKTTVPGEMVKSPKGISKKYNTGSPKTQQKSVVKAKKSTFAKREDAMKSFNSNPDDLIKVNTSRKSTTPRVQESTEPAKKLVPIKKTLKVNKNAFGVGTQLKNIAEIKKNNIFSKIMEIKNSKRSLNKKTKEKSKGQESSSNENIMEIQ</sequence>
<feature type="compositionally biased region" description="Polar residues" evidence="3">
    <location>
        <begin position="454"/>
        <end position="465"/>
    </location>
</feature>
<comment type="similarity">
    <text evidence="1">Belongs to the protein disulfide isomerase family.</text>
</comment>